<protein>
    <recommendedName>
        <fullName evidence="3">Reverse transcriptase domain-containing protein</fullName>
    </recommendedName>
</protein>
<sequence length="88" mass="9689">MNKLGISAKIINILRSLYDSANLIVRCEEGHTRPIPVTMGVLQVDILSPLLFSIYISDLDKNMEENGASPLNMGGNNKINQLLFADDT</sequence>
<organism evidence="1 2">
    <name type="scientific">Allacma fusca</name>
    <dbReference type="NCBI Taxonomy" id="39272"/>
    <lineage>
        <taxon>Eukaryota</taxon>
        <taxon>Metazoa</taxon>
        <taxon>Ecdysozoa</taxon>
        <taxon>Arthropoda</taxon>
        <taxon>Hexapoda</taxon>
        <taxon>Collembola</taxon>
        <taxon>Symphypleona</taxon>
        <taxon>Sminthuridae</taxon>
        <taxon>Allacma</taxon>
    </lineage>
</organism>
<dbReference type="Proteomes" id="UP000708208">
    <property type="component" value="Unassembled WGS sequence"/>
</dbReference>
<reference evidence="1" key="1">
    <citation type="submission" date="2021-06" db="EMBL/GenBank/DDBJ databases">
        <authorList>
            <person name="Hodson N. C."/>
            <person name="Mongue J. A."/>
            <person name="Jaron S. K."/>
        </authorList>
    </citation>
    <scope>NUCLEOTIDE SEQUENCE</scope>
</reference>
<dbReference type="AlphaFoldDB" id="A0A8J2JWJ2"/>
<dbReference type="EMBL" id="CAJVCH010128586">
    <property type="protein sequence ID" value="CAG7725917.1"/>
    <property type="molecule type" value="Genomic_DNA"/>
</dbReference>
<keyword evidence="2" id="KW-1185">Reference proteome</keyword>
<dbReference type="PANTHER" id="PTHR47027">
    <property type="entry name" value="REVERSE TRANSCRIPTASE DOMAIN-CONTAINING PROTEIN"/>
    <property type="match status" value="1"/>
</dbReference>
<dbReference type="PANTHER" id="PTHR47027:SF20">
    <property type="entry name" value="REVERSE TRANSCRIPTASE-LIKE PROTEIN WITH RNA-DIRECTED DNA POLYMERASE DOMAIN"/>
    <property type="match status" value="1"/>
</dbReference>
<evidence type="ECO:0000313" key="2">
    <source>
        <dbReference type="Proteomes" id="UP000708208"/>
    </source>
</evidence>
<evidence type="ECO:0008006" key="3">
    <source>
        <dbReference type="Google" id="ProtNLM"/>
    </source>
</evidence>
<name>A0A8J2JWJ2_9HEXA</name>
<comment type="caution">
    <text evidence="1">The sequence shown here is derived from an EMBL/GenBank/DDBJ whole genome shotgun (WGS) entry which is preliminary data.</text>
</comment>
<gene>
    <name evidence="1" type="ORF">AFUS01_LOCUS14855</name>
</gene>
<accession>A0A8J2JWJ2</accession>
<feature type="non-terminal residue" evidence="1">
    <location>
        <position position="88"/>
    </location>
</feature>
<proteinExistence type="predicted"/>
<dbReference type="OrthoDB" id="6770381at2759"/>
<evidence type="ECO:0000313" key="1">
    <source>
        <dbReference type="EMBL" id="CAG7725917.1"/>
    </source>
</evidence>